<keyword evidence="3" id="KW-1185">Reference proteome</keyword>
<protein>
    <submittedName>
        <fullName evidence="2">Uncharacterized protein</fullName>
    </submittedName>
</protein>
<reference evidence="2" key="2">
    <citation type="submission" date="2025-09" db="UniProtKB">
        <authorList>
            <consortium name="Ensembl"/>
        </authorList>
    </citation>
    <scope>IDENTIFICATION</scope>
</reference>
<dbReference type="AlphaFoldDB" id="A0A672JXX0"/>
<reference evidence="2" key="1">
    <citation type="submission" date="2025-08" db="UniProtKB">
        <authorList>
            <consortium name="Ensembl"/>
        </authorList>
    </citation>
    <scope>IDENTIFICATION</scope>
</reference>
<dbReference type="Proteomes" id="UP000472262">
    <property type="component" value="Unassembled WGS sequence"/>
</dbReference>
<evidence type="ECO:0000313" key="2">
    <source>
        <dbReference type="Ensembl" id="ENSSGRP00000002560.1"/>
    </source>
</evidence>
<evidence type="ECO:0000256" key="1">
    <source>
        <dbReference type="SAM" id="MobiDB-lite"/>
    </source>
</evidence>
<organism evidence="2 3">
    <name type="scientific">Sinocyclocheilus grahami</name>
    <name type="common">Dianchi golden-line fish</name>
    <name type="synonym">Barbus grahami</name>
    <dbReference type="NCBI Taxonomy" id="75366"/>
    <lineage>
        <taxon>Eukaryota</taxon>
        <taxon>Metazoa</taxon>
        <taxon>Chordata</taxon>
        <taxon>Craniata</taxon>
        <taxon>Vertebrata</taxon>
        <taxon>Euteleostomi</taxon>
        <taxon>Actinopterygii</taxon>
        <taxon>Neopterygii</taxon>
        <taxon>Teleostei</taxon>
        <taxon>Ostariophysi</taxon>
        <taxon>Cypriniformes</taxon>
        <taxon>Cyprinidae</taxon>
        <taxon>Cyprininae</taxon>
        <taxon>Sinocyclocheilus</taxon>
    </lineage>
</organism>
<proteinExistence type="predicted"/>
<accession>A0A672JXX0</accession>
<dbReference type="InParanoid" id="A0A672JXX0"/>
<evidence type="ECO:0000313" key="3">
    <source>
        <dbReference type="Proteomes" id="UP000472262"/>
    </source>
</evidence>
<dbReference type="Ensembl" id="ENSSGRT00000002807.1">
    <property type="protein sequence ID" value="ENSSGRP00000002560.1"/>
    <property type="gene ID" value="ENSSGRG00000001635.1"/>
</dbReference>
<name>A0A672JXX0_SINGR</name>
<feature type="region of interest" description="Disordered" evidence="1">
    <location>
        <begin position="14"/>
        <end position="52"/>
    </location>
</feature>
<sequence>MRFNEKELVFLSRQPSERAAELGMRGPKKGDGKRRMQSRLSAEPHGTRENETAAVKINHRTRKRSVSESHGSVLLVLVLSC</sequence>